<protein>
    <submittedName>
        <fullName evidence="3">Uncharacterized protein</fullName>
    </submittedName>
</protein>
<evidence type="ECO:0000313" key="3">
    <source>
        <dbReference type="EMBL" id="ORY39602.1"/>
    </source>
</evidence>
<keyword evidence="1" id="KW-0175">Coiled coil</keyword>
<name>A0A1Y2BXV5_9FUNG</name>
<sequence>MELQHTKDEVLNGEKEIEQLKADIKRIEAKTRSEEEAFEKKKKEMDEQVSRLKAELKMLDALRANAKKNEEDVRNQIRIKQAVIEGIEKETALIGNSQFSTIEEFEERERAIDEDLKVWNEIHEKLLSELQRHKAELKEEKRVKEVLLHELSRSRSKTNMDITGDHSLNKPGSSSRGGKIRLLQSPPPILQQPQLFHEPPPVVQATSQTQRSLLDPTVLEFEPVQRLPNAFDLMGTHLPRMPSNVNRNMTPPSLLHHSPTEPPGLGFKYSHAPAYTSAAASISAPLASNLAQKSPKDDDIERAVANSLMGEIRGGMV</sequence>
<evidence type="ECO:0000256" key="1">
    <source>
        <dbReference type="SAM" id="Coils"/>
    </source>
</evidence>
<evidence type="ECO:0000313" key="4">
    <source>
        <dbReference type="Proteomes" id="UP000193642"/>
    </source>
</evidence>
<comment type="caution">
    <text evidence="3">The sequence shown here is derived from an EMBL/GenBank/DDBJ whole genome shotgun (WGS) entry which is preliminary data.</text>
</comment>
<dbReference type="AlphaFoldDB" id="A0A1Y2BXV5"/>
<proteinExistence type="predicted"/>
<feature type="coiled-coil region" evidence="1">
    <location>
        <begin position="116"/>
        <end position="150"/>
    </location>
</feature>
<dbReference type="Proteomes" id="UP000193642">
    <property type="component" value="Unassembled WGS sequence"/>
</dbReference>
<feature type="region of interest" description="Disordered" evidence="2">
    <location>
        <begin position="158"/>
        <end position="178"/>
    </location>
</feature>
<organism evidence="3 4">
    <name type="scientific">Rhizoclosmatium globosum</name>
    <dbReference type="NCBI Taxonomy" id="329046"/>
    <lineage>
        <taxon>Eukaryota</taxon>
        <taxon>Fungi</taxon>
        <taxon>Fungi incertae sedis</taxon>
        <taxon>Chytridiomycota</taxon>
        <taxon>Chytridiomycota incertae sedis</taxon>
        <taxon>Chytridiomycetes</taxon>
        <taxon>Chytridiales</taxon>
        <taxon>Chytriomycetaceae</taxon>
        <taxon>Rhizoclosmatium</taxon>
    </lineage>
</organism>
<reference evidence="3 4" key="1">
    <citation type="submission" date="2016-07" db="EMBL/GenBank/DDBJ databases">
        <title>Pervasive Adenine N6-methylation of Active Genes in Fungi.</title>
        <authorList>
            <consortium name="DOE Joint Genome Institute"/>
            <person name="Mondo S.J."/>
            <person name="Dannebaum R.O."/>
            <person name="Kuo R.C."/>
            <person name="Labutti K."/>
            <person name="Haridas S."/>
            <person name="Kuo A."/>
            <person name="Salamov A."/>
            <person name="Ahrendt S.R."/>
            <person name="Lipzen A."/>
            <person name="Sullivan W."/>
            <person name="Andreopoulos W.B."/>
            <person name="Clum A."/>
            <person name="Lindquist E."/>
            <person name="Daum C."/>
            <person name="Ramamoorthy G.K."/>
            <person name="Gryganskyi A."/>
            <person name="Culley D."/>
            <person name="Magnuson J.K."/>
            <person name="James T.Y."/>
            <person name="O'Malley M.A."/>
            <person name="Stajich J.E."/>
            <person name="Spatafora J.W."/>
            <person name="Visel A."/>
            <person name="Grigoriev I.V."/>
        </authorList>
    </citation>
    <scope>NUCLEOTIDE SEQUENCE [LARGE SCALE GENOMIC DNA]</scope>
    <source>
        <strain evidence="3 4">JEL800</strain>
    </source>
</reference>
<keyword evidence="4" id="KW-1185">Reference proteome</keyword>
<accession>A0A1Y2BXV5</accession>
<gene>
    <name evidence="3" type="ORF">BCR33DRAFT_720054</name>
</gene>
<dbReference type="OrthoDB" id="5572782at2759"/>
<feature type="coiled-coil region" evidence="1">
    <location>
        <begin position="3"/>
        <end position="76"/>
    </location>
</feature>
<dbReference type="EMBL" id="MCGO01000039">
    <property type="protein sequence ID" value="ORY39602.1"/>
    <property type="molecule type" value="Genomic_DNA"/>
</dbReference>
<evidence type="ECO:0000256" key="2">
    <source>
        <dbReference type="SAM" id="MobiDB-lite"/>
    </source>
</evidence>